<sequence length="194" mass="21309">MEEQLELEDAVKAACIKDSTGVELVGTAKESAVIQAELDKAFEKAKEFHPITKVYIDGYTGEVNRYKTPDNYVPDEGVVNDLPDLCHTEDHVTIQQMYQRLANIKALSIQDSDFDYDEGSVSPDDLDEDTISDVVAEVDDPSDYDNYVNDFINEKVGSTAAGEASEQQRSDSAGQKSAVDSKNEDKATEVAANE</sequence>
<feature type="compositionally biased region" description="Polar residues" evidence="1">
    <location>
        <begin position="165"/>
        <end position="178"/>
    </location>
</feature>
<evidence type="ECO:0000256" key="1">
    <source>
        <dbReference type="SAM" id="MobiDB-lite"/>
    </source>
</evidence>
<proteinExistence type="predicted"/>
<organism evidence="2">
    <name type="scientific">Dulem virus 98</name>
    <dbReference type="NCBI Taxonomy" id="3145809"/>
    <lineage>
        <taxon>Viruses</taxon>
        <taxon>Monodnaviria</taxon>
        <taxon>Sangervirae</taxon>
        <taxon>Phixviricota</taxon>
        <taxon>Malgrandaviricetes</taxon>
        <taxon>Petitvirales</taxon>
        <taxon>Microviridae</taxon>
        <taxon>Microvirus</taxon>
    </lineage>
</organism>
<dbReference type="EMBL" id="PP511843">
    <property type="protein sequence ID" value="XCD08010.1"/>
    <property type="molecule type" value="Genomic_DNA"/>
</dbReference>
<evidence type="ECO:0000313" key="2">
    <source>
        <dbReference type="EMBL" id="XCD08010.1"/>
    </source>
</evidence>
<feature type="compositionally biased region" description="Basic and acidic residues" evidence="1">
    <location>
        <begin position="179"/>
        <end position="188"/>
    </location>
</feature>
<reference evidence="2" key="1">
    <citation type="submission" date="2024-03" db="EMBL/GenBank/DDBJ databases">
        <title>Diverse circular DNA viruses in blood, oral, and fecal samples of captive lemurs.</title>
        <authorList>
            <person name="Paietta E.N."/>
            <person name="Kraberger S."/>
            <person name="Lund M.C."/>
            <person name="Custer J.M."/>
            <person name="Vargas K.M."/>
            <person name="Ehmke E.E."/>
            <person name="Yoder A.D."/>
            <person name="Varsani A."/>
        </authorList>
    </citation>
    <scope>NUCLEOTIDE SEQUENCE</scope>
    <source>
        <strain evidence="2">Duke_28FS_115</strain>
    </source>
</reference>
<feature type="region of interest" description="Disordered" evidence="1">
    <location>
        <begin position="158"/>
        <end position="194"/>
    </location>
</feature>
<accession>A0AAU8B945</accession>
<name>A0AAU8B945_9VIRU</name>
<protein>
    <submittedName>
        <fullName evidence="2">Uncharacterized protein</fullName>
    </submittedName>
</protein>